<sequence length="155" mass="17188">MPQVAVSVLELTLSFGIKRQWTLQVRRAVGGLRAIQPWQNSIATAIHDRLINIVVRTDASTNGGSDGAVAIYIQFLIQPKRGYAFRADGYYETRSPSTVWLRGTSSRMYVLTVLVPRHTRQSTHPALPPADRIAVVPRRLGGLPRLLPSLIPCAY</sequence>
<gene>
    <name evidence="1" type="ORF">FIBSPDRAFT_439467</name>
</gene>
<reference evidence="1 2" key="1">
    <citation type="journal article" date="2016" name="Mol. Biol. Evol.">
        <title>Comparative Genomics of Early-Diverging Mushroom-Forming Fungi Provides Insights into the Origins of Lignocellulose Decay Capabilities.</title>
        <authorList>
            <person name="Nagy L.G."/>
            <person name="Riley R."/>
            <person name="Tritt A."/>
            <person name="Adam C."/>
            <person name="Daum C."/>
            <person name="Floudas D."/>
            <person name="Sun H."/>
            <person name="Yadav J.S."/>
            <person name="Pangilinan J."/>
            <person name="Larsson K.H."/>
            <person name="Matsuura K."/>
            <person name="Barry K."/>
            <person name="Labutti K."/>
            <person name="Kuo R."/>
            <person name="Ohm R.A."/>
            <person name="Bhattacharya S.S."/>
            <person name="Shirouzu T."/>
            <person name="Yoshinaga Y."/>
            <person name="Martin F.M."/>
            <person name="Grigoriev I.V."/>
            <person name="Hibbett D.S."/>
        </authorList>
    </citation>
    <scope>NUCLEOTIDE SEQUENCE [LARGE SCALE GENOMIC DNA]</scope>
    <source>
        <strain evidence="1 2">CBS 109695</strain>
    </source>
</reference>
<name>A0A166VT64_9AGAM</name>
<proteinExistence type="predicted"/>
<dbReference type="Proteomes" id="UP000076532">
    <property type="component" value="Unassembled WGS sequence"/>
</dbReference>
<organism evidence="1 2">
    <name type="scientific">Athelia psychrophila</name>
    <dbReference type="NCBI Taxonomy" id="1759441"/>
    <lineage>
        <taxon>Eukaryota</taxon>
        <taxon>Fungi</taxon>
        <taxon>Dikarya</taxon>
        <taxon>Basidiomycota</taxon>
        <taxon>Agaricomycotina</taxon>
        <taxon>Agaricomycetes</taxon>
        <taxon>Agaricomycetidae</taxon>
        <taxon>Atheliales</taxon>
        <taxon>Atheliaceae</taxon>
        <taxon>Athelia</taxon>
    </lineage>
</organism>
<protein>
    <submittedName>
        <fullName evidence="1">Uncharacterized protein</fullName>
    </submittedName>
</protein>
<dbReference type="AlphaFoldDB" id="A0A166VT64"/>
<evidence type="ECO:0000313" key="1">
    <source>
        <dbReference type="EMBL" id="KZP33036.1"/>
    </source>
</evidence>
<keyword evidence="2" id="KW-1185">Reference proteome</keyword>
<accession>A0A166VT64</accession>
<dbReference type="EMBL" id="KV417484">
    <property type="protein sequence ID" value="KZP33036.1"/>
    <property type="molecule type" value="Genomic_DNA"/>
</dbReference>
<evidence type="ECO:0000313" key="2">
    <source>
        <dbReference type="Proteomes" id="UP000076532"/>
    </source>
</evidence>